<comment type="caution">
    <text evidence="1">The sequence shown here is derived from an EMBL/GenBank/DDBJ whole genome shotgun (WGS) entry which is preliminary data.</text>
</comment>
<keyword evidence="2" id="KW-1185">Reference proteome</keyword>
<gene>
    <name evidence="1" type="ORF">EVAR_67843_1</name>
</gene>
<dbReference type="EMBL" id="BGZK01003098">
    <property type="protein sequence ID" value="GBP98252.1"/>
    <property type="molecule type" value="Genomic_DNA"/>
</dbReference>
<evidence type="ECO:0000313" key="2">
    <source>
        <dbReference type="Proteomes" id="UP000299102"/>
    </source>
</evidence>
<name>A0A4C2AEM2_EUMVA</name>
<sequence length="122" mass="13596">MTWRLEILNIARNRMAARYQLAFQSKKNVNFVFSQRPKGSTGIFGKARGCAARWYVIGVNSYADGILGAIIFLVRYESGSLTHSGNSNGQRPLRGRRSVECEPNDMDHDCLFGYGSSVLVMA</sequence>
<dbReference type="Proteomes" id="UP000299102">
    <property type="component" value="Unassembled WGS sequence"/>
</dbReference>
<proteinExistence type="predicted"/>
<evidence type="ECO:0000313" key="1">
    <source>
        <dbReference type="EMBL" id="GBP98252.1"/>
    </source>
</evidence>
<accession>A0A4C2AEM2</accession>
<protein>
    <submittedName>
        <fullName evidence="1">Uncharacterized protein</fullName>
    </submittedName>
</protein>
<organism evidence="1 2">
    <name type="scientific">Eumeta variegata</name>
    <name type="common">Bagworm moth</name>
    <name type="synonym">Eumeta japonica</name>
    <dbReference type="NCBI Taxonomy" id="151549"/>
    <lineage>
        <taxon>Eukaryota</taxon>
        <taxon>Metazoa</taxon>
        <taxon>Ecdysozoa</taxon>
        <taxon>Arthropoda</taxon>
        <taxon>Hexapoda</taxon>
        <taxon>Insecta</taxon>
        <taxon>Pterygota</taxon>
        <taxon>Neoptera</taxon>
        <taxon>Endopterygota</taxon>
        <taxon>Lepidoptera</taxon>
        <taxon>Glossata</taxon>
        <taxon>Ditrysia</taxon>
        <taxon>Tineoidea</taxon>
        <taxon>Psychidae</taxon>
        <taxon>Oiketicinae</taxon>
        <taxon>Eumeta</taxon>
    </lineage>
</organism>
<dbReference type="AlphaFoldDB" id="A0A4C2AEM2"/>
<reference evidence="1 2" key="1">
    <citation type="journal article" date="2019" name="Commun. Biol.">
        <title>The bagworm genome reveals a unique fibroin gene that provides high tensile strength.</title>
        <authorList>
            <person name="Kono N."/>
            <person name="Nakamura H."/>
            <person name="Ohtoshi R."/>
            <person name="Tomita M."/>
            <person name="Numata K."/>
            <person name="Arakawa K."/>
        </authorList>
    </citation>
    <scope>NUCLEOTIDE SEQUENCE [LARGE SCALE GENOMIC DNA]</scope>
</reference>